<reference evidence="1" key="1">
    <citation type="submission" date="2022-06" db="EMBL/GenBank/DDBJ databases">
        <title>Lutimaribacter sp. EGI FJ00013, a novel bacterium isolated from a salt lake sediment enrichment.</title>
        <authorList>
            <person name="Gao L."/>
            <person name="Fang B.-Z."/>
            <person name="Li W.-J."/>
        </authorList>
    </citation>
    <scope>NUCLEOTIDE SEQUENCE</scope>
    <source>
        <strain evidence="1">EGI FJ00013</strain>
    </source>
</reference>
<gene>
    <name evidence="1" type="ORF">M8744_10085</name>
</gene>
<sequence length="843" mass="91423">MRSRVLGLLAVLALCLLSWVDMSVAQTATPEGGEEAPATTPAATGAAAPYDDPAWESLAMRTENALEAGRASNFALSTLREDLVEWRALFLNMQSANAGRIRTLQSQLQALGEAPAEGETEPERIASQRETLETRLANLRVPVQLATEAHTRADRLIAEIDTLVRQRWVDDLSTRVTSPLNPEVWFEAWHGLRDGLRAVMNEVRAQYANPIRRDQMWSNLPGSILLGVIGLVLLLRGRKWTDWLARRASARTARGRGVVEFILSLGKLVLPFAGALLLSMALQITGLFGMRGEAIVENLPAIVGHIIVARWLMSMLFTTRDAGRGNPLEMAEETLARVRRLFLTLAWVLSAGVLIKLLADTTDITDTGRAALFFPLGALAAVLLWRIGKSLRQFDTPEDEDGGHAKPYRFFLVALVGRGLSLVGIAAILLGILGYAQAFDLLINASTGTLFLLGALALFQGLVFDIYSLITRTEEGAREALVPILIGFMLSFAALPVLALIWGARLSDMSELWTRFREGFNIGATQISPTDFLTFVLIFALGYTATRLLQGALRTTVLPKTRLDTGGQTAVVSGLGYVGIFLAAVIAITTAGIDLSGLAIVAGALSVGIGFGLQTIVSNFVSGIILLIERPISQGDWIEVGGQMGYVRNISVRATRIETFDRTDVIIPNADLVSGTVTNYTRGNTVGRVIVPVGVAYGTDTKRVERILQEVAEANPMVLLQPPPGVLFMGFGADSLDFEIRAILRDVNWVLSVKSEMNHEIARRFAEEGIEIPFAQRDVWLRNPEVLRQGADDEPETDGDSDTAPPPPEQVAPAARTLPRTAHLDESDMDNSPDGDADGGDGR</sequence>
<evidence type="ECO:0000313" key="2">
    <source>
        <dbReference type="Proteomes" id="UP001203036"/>
    </source>
</evidence>
<keyword evidence="2" id="KW-1185">Reference proteome</keyword>
<dbReference type="Proteomes" id="UP001203036">
    <property type="component" value="Unassembled WGS sequence"/>
</dbReference>
<name>A0ACC5ZXJ4_9RHOB</name>
<evidence type="ECO:0000313" key="1">
    <source>
        <dbReference type="EMBL" id="MCM2562491.1"/>
    </source>
</evidence>
<accession>A0ACC5ZXJ4</accession>
<organism evidence="1 2">
    <name type="scientific">Lutimaribacter degradans</name>
    <dbReference type="NCBI Taxonomy" id="2945989"/>
    <lineage>
        <taxon>Bacteria</taxon>
        <taxon>Pseudomonadati</taxon>
        <taxon>Pseudomonadota</taxon>
        <taxon>Alphaproteobacteria</taxon>
        <taxon>Rhodobacterales</taxon>
        <taxon>Roseobacteraceae</taxon>
        <taxon>Lutimaribacter</taxon>
    </lineage>
</organism>
<proteinExistence type="predicted"/>
<protein>
    <submittedName>
        <fullName evidence="1">DUF3772 domain-containing protein</fullName>
    </submittedName>
</protein>
<comment type="caution">
    <text evidence="1">The sequence shown here is derived from an EMBL/GenBank/DDBJ whole genome shotgun (WGS) entry which is preliminary data.</text>
</comment>
<dbReference type="EMBL" id="JAMQGO010000005">
    <property type="protein sequence ID" value="MCM2562491.1"/>
    <property type="molecule type" value="Genomic_DNA"/>
</dbReference>